<keyword evidence="2" id="KW-1185">Reference proteome</keyword>
<evidence type="ECO:0000313" key="2">
    <source>
        <dbReference type="Proteomes" id="UP000598350"/>
    </source>
</evidence>
<accession>A0ABR7VA27</accession>
<comment type="caution">
    <text evidence="1">The sequence shown here is derived from an EMBL/GenBank/DDBJ whole genome shotgun (WGS) entry which is preliminary data.</text>
</comment>
<dbReference type="RefSeq" id="WP_188312527.1">
    <property type="nucleotide sequence ID" value="NZ_JABTCG010000001.1"/>
</dbReference>
<dbReference type="Proteomes" id="UP000598350">
    <property type="component" value="Unassembled WGS sequence"/>
</dbReference>
<gene>
    <name evidence="1" type="ORF">HPE63_01875</name>
</gene>
<protein>
    <submittedName>
        <fullName evidence="1">DNA topoisomerase IV</fullName>
    </submittedName>
</protein>
<reference evidence="1 2" key="1">
    <citation type="submission" date="2020-05" db="EMBL/GenBank/DDBJ databases">
        <title>The draft genome sequence of Maribacter arenosus CAU 1321.</title>
        <authorList>
            <person name="Mu L."/>
        </authorList>
    </citation>
    <scope>NUCLEOTIDE SEQUENCE [LARGE SCALE GENOMIC DNA]</scope>
    <source>
        <strain evidence="1 2">CAU 1321</strain>
    </source>
</reference>
<dbReference type="PROSITE" id="PS51257">
    <property type="entry name" value="PROKAR_LIPOPROTEIN"/>
    <property type="match status" value="1"/>
</dbReference>
<dbReference type="EMBL" id="JABTCG010000001">
    <property type="protein sequence ID" value="MBD0849402.1"/>
    <property type="molecule type" value="Genomic_DNA"/>
</dbReference>
<sequence length="125" mass="14517">MLKRIKILLVPLLIFSACYQPQRDCKAYKDGKFTFTSIINDKEVSTTFIRKGNLEIDYFEGKADSSSVRWINDCEYIVKKLRPRNKFEEKSVHMKILSTTDNSYTFDYNIVGDSNKSRGIAIKTN</sequence>
<evidence type="ECO:0000313" key="1">
    <source>
        <dbReference type="EMBL" id="MBD0849402.1"/>
    </source>
</evidence>
<name>A0ABR7VA27_9FLAO</name>
<proteinExistence type="predicted"/>
<organism evidence="1 2">
    <name type="scientific">Maribacter arenosus</name>
    <dbReference type="NCBI Taxonomy" id="1854708"/>
    <lineage>
        <taxon>Bacteria</taxon>
        <taxon>Pseudomonadati</taxon>
        <taxon>Bacteroidota</taxon>
        <taxon>Flavobacteriia</taxon>
        <taxon>Flavobacteriales</taxon>
        <taxon>Flavobacteriaceae</taxon>
        <taxon>Maribacter</taxon>
    </lineage>
</organism>